<proteinExistence type="predicted"/>
<dbReference type="GeneID" id="25741801"/>
<protein>
    <submittedName>
        <fullName evidence="1">Uncharacterized protein</fullName>
    </submittedName>
</protein>
<evidence type="ECO:0000313" key="2">
    <source>
        <dbReference type="Proteomes" id="UP000054498"/>
    </source>
</evidence>
<gene>
    <name evidence="1" type="ORF">MNEG_8926</name>
</gene>
<dbReference type="Proteomes" id="UP000054498">
    <property type="component" value="Unassembled WGS sequence"/>
</dbReference>
<evidence type="ECO:0000313" key="1">
    <source>
        <dbReference type="EMBL" id="KIY99037.1"/>
    </source>
</evidence>
<reference evidence="1 2" key="1">
    <citation type="journal article" date="2013" name="BMC Genomics">
        <title>Reconstruction of the lipid metabolism for the microalga Monoraphidium neglectum from its genome sequence reveals characteristics suitable for biofuel production.</title>
        <authorList>
            <person name="Bogen C."/>
            <person name="Al-Dilaimi A."/>
            <person name="Albersmeier A."/>
            <person name="Wichmann J."/>
            <person name="Grundmann M."/>
            <person name="Rupp O."/>
            <person name="Lauersen K.J."/>
            <person name="Blifernez-Klassen O."/>
            <person name="Kalinowski J."/>
            <person name="Goesmann A."/>
            <person name="Mussgnug J.H."/>
            <person name="Kruse O."/>
        </authorList>
    </citation>
    <scope>NUCLEOTIDE SEQUENCE [LARGE SCALE GENOMIC DNA]</scope>
    <source>
        <strain evidence="1 2">SAG 48.87</strain>
    </source>
</reference>
<name>A0A0D2JI53_9CHLO</name>
<dbReference type="RefSeq" id="XP_013898057.1">
    <property type="nucleotide sequence ID" value="XM_014042603.1"/>
</dbReference>
<organism evidence="1 2">
    <name type="scientific">Monoraphidium neglectum</name>
    <dbReference type="NCBI Taxonomy" id="145388"/>
    <lineage>
        <taxon>Eukaryota</taxon>
        <taxon>Viridiplantae</taxon>
        <taxon>Chlorophyta</taxon>
        <taxon>core chlorophytes</taxon>
        <taxon>Chlorophyceae</taxon>
        <taxon>CS clade</taxon>
        <taxon>Sphaeropleales</taxon>
        <taxon>Selenastraceae</taxon>
        <taxon>Monoraphidium</taxon>
    </lineage>
</organism>
<dbReference type="EMBL" id="KK101978">
    <property type="protein sequence ID" value="KIY99037.1"/>
    <property type="molecule type" value="Genomic_DNA"/>
</dbReference>
<dbReference type="KEGG" id="mng:MNEG_8926"/>
<keyword evidence="2" id="KW-1185">Reference proteome</keyword>
<dbReference type="AlphaFoldDB" id="A0A0D2JI53"/>
<dbReference type="STRING" id="145388.A0A0D2JI53"/>
<accession>A0A0D2JI53</accession>
<sequence>MQTADDGRGPLKFQMLHYVKIQTDPDVICLSATAESALVEAAAAEAPGAGVAGRLEGYCVQLERSSVFAHDKALHALQQLSVCGLPSLASPQHHLQQLGRFLDLGQPALAGALGALVAVLLREGVASRQDGFDDGDGAGAGRVGGGAVEVDRLADMALQG</sequence>